<dbReference type="RefSeq" id="WP_151971076.1">
    <property type="nucleotide sequence ID" value="NZ_AP019860.1"/>
</dbReference>
<sequence length="135" mass="15665">MKLFVFGNGNTSFEEYTEKYVSYLCQLKNAEFLVCDFRGVDTLTMEYLKTKSSKVSVYHIGEKPRYLPARYRTKVSSWELFGGYTTDHERDMAAIYHCTHFLAFDFNVSAQRKSGTATNIEQCLRLDKIPLTEVL</sequence>
<name>A0A5S9F7A4_UABAM</name>
<gene>
    <name evidence="1" type="ORF">UABAM_05444</name>
</gene>
<keyword evidence="2" id="KW-1185">Reference proteome</keyword>
<evidence type="ECO:0000313" key="1">
    <source>
        <dbReference type="EMBL" id="BBM87042.1"/>
    </source>
</evidence>
<proteinExistence type="predicted"/>
<organism evidence="1 2">
    <name type="scientific">Uabimicrobium amorphum</name>
    <dbReference type="NCBI Taxonomy" id="2596890"/>
    <lineage>
        <taxon>Bacteria</taxon>
        <taxon>Pseudomonadati</taxon>
        <taxon>Planctomycetota</taxon>
        <taxon>Candidatus Uabimicrobiia</taxon>
        <taxon>Candidatus Uabimicrobiales</taxon>
        <taxon>Candidatus Uabimicrobiaceae</taxon>
        <taxon>Candidatus Uabimicrobium</taxon>
    </lineage>
</organism>
<dbReference type="AlphaFoldDB" id="A0A5S9F7A4"/>
<dbReference type="Proteomes" id="UP000326354">
    <property type="component" value="Chromosome"/>
</dbReference>
<accession>A0A5S9F7A4</accession>
<protein>
    <submittedName>
        <fullName evidence="1">Uncharacterized protein</fullName>
    </submittedName>
</protein>
<dbReference type="OrthoDB" id="279654at2"/>
<evidence type="ECO:0000313" key="2">
    <source>
        <dbReference type="Proteomes" id="UP000326354"/>
    </source>
</evidence>
<reference evidence="1 2" key="1">
    <citation type="submission" date="2019-08" db="EMBL/GenBank/DDBJ databases">
        <title>Complete genome sequence of Candidatus Uab amorphum.</title>
        <authorList>
            <person name="Shiratori T."/>
            <person name="Suzuki S."/>
            <person name="Kakizawa Y."/>
            <person name="Ishida K."/>
        </authorList>
    </citation>
    <scope>NUCLEOTIDE SEQUENCE [LARGE SCALE GENOMIC DNA]</scope>
    <source>
        <strain evidence="1 2">SRT547</strain>
    </source>
</reference>
<dbReference type="EMBL" id="AP019860">
    <property type="protein sequence ID" value="BBM87042.1"/>
    <property type="molecule type" value="Genomic_DNA"/>
</dbReference>
<dbReference type="KEGG" id="uam:UABAM_05444"/>